<dbReference type="EMBL" id="JAATJJ010000002">
    <property type="protein sequence ID" value="NJB72307.1"/>
    <property type="molecule type" value="Genomic_DNA"/>
</dbReference>
<dbReference type="Proteomes" id="UP000590442">
    <property type="component" value="Unassembled WGS sequence"/>
</dbReference>
<accession>A0A846QYM1</accession>
<dbReference type="InterPro" id="IPR025059">
    <property type="entry name" value="DUF3997"/>
</dbReference>
<evidence type="ECO:0000313" key="2">
    <source>
        <dbReference type="Proteomes" id="UP000590442"/>
    </source>
</evidence>
<name>A0A846QYM1_9FLAO</name>
<comment type="caution">
    <text evidence="1">The sequence shown here is derived from an EMBL/GenBank/DDBJ whole genome shotgun (WGS) entry which is preliminary data.</text>
</comment>
<organism evidence="1 2">
    <name type="scientific">Saonia flava</name>
    <dbReference type="NCBI Taxonomy" id="523696"/>
    <lineage>
        <taxon>Bacteria</taxon>
        <taxon>Pseudomonadati</taxon>
        <taxon>Bacteroidota</taxon>
        <taxon>Flavobacteriia</taxon>
        <taxon>Flavobacteriales</taxon>
        <taxon>Flavobacteriaceae</taxon>
        <taxon>Saonia</taxon>
    </lineage>
</organism>
<gene>
    <name evidence="1" type="ORF">GGR42_002798</name>
</gene>
<keyword evidence="2" id="KW-1185">Reference proteome</keyword>
<protein>
    <submittedName>
        <fullName evidence="1">Uncharacterized protein</fullName>
    </submittedName>
</protein>
<dbReference type="AlphaFoldDB" id="A0A846QYM1"/>
<dbReference type="Pfam" id="PF13162">
    <property type="entry name" value="DUF3997"/>
    <property type="match status" value="1"/>
</dbReference>
<proteinExistence type="predicted"/>
<sequence length="194" mass="22111">MLADFLAGNPAQKANFGVRRDCPADRSPQRTLAQPLAASTQTMTRNVFMKVSIALLSCFFLTSCYFGANESGGEIVNNVYSARWDDDSWISYSKNGDGIWDSENIIVSHHVFAIGDYDDFIIAKQHPCKNKQPHTTDFDDLKPDRDITIYIIIDTRNDSYVVHRYQNENDFNEAKTQFGIPVNLTYKFYAKEID</sequence>
<evidence type="ECO:0000313" key="1">
    <source>
        <dbReference type="EMBL" id="NJB72307.1"/>
    </source>
</evidence>
<reference evidence="1 2" key="1">
    <citation type="submission" date="2020-03" db="EMBL/GenBank/DDBJ databases">
        <title>Genomic Encyclopedia of Type Strains, Phase IV (KMG-IV): sequencing the most valuable type-strain genomes for metagenomic binning, comparative biology and taxonomic classification.</title>
        <authorList>
            <person name="Goeker M."/>
        </authorList>
    </citation>
    <scope>NUCLEOTIDE SEQUENCE [LARGE SCALE GENOMIC DNA]</scope>
    <source>
        <strain evidence="1 2">DSM 29762</strain>
    </source>
</reference>